<dbReference type="GO" id="GO:0004159">
    <property type="term" value="F:dihydropyrimidine dehydrogenase (NAD+) activity"/>
    <property type="evidence" value="ECO:0007669"/>
    <property type="project" value="UniProtKB-EC"/>
</dbReference>
<evidence type="ECO:0000256" key="9">
    <source>
        <dbReference type="ARBA" id="ARBA00048792"/>
    </source>
</evidence>
<dbReference type="Gene3D" id="3.20.20.70">
    <property type="entry name" value="Aldolase class I"/>
    <property type="match status" value="1"/>
</dbReference>
<dbReference type="PROSITE" id="PS00198">
    <property type="entry name" value="4FE4S_FER_1"/>
    <property type="match status" value="1"/>
</dbReference>
<keyword evidence="4" id="KW-0408">Iron</keyword>
<dbReference type="EMBL" id="OJIN01000206">
    <property type="protein sequence ID" value="SPD75452.1"/>
    <property type="molecule type" value="Genomic_DNA"/>
</dbReference>
<evidence type="ECO:0000256" key="6">
    <source>
        <dbReference type="ARBA" id="ARBA00030119"/>
    </source>
</evidence>
<evidence type="ECO:0000256" key="8">
    <source>
        <dbReference type="ARBA" id="ARBA00047685"/>
    </source>
</evidence>
<dbReference type="GO" id="GO:0006210">
    <property type="term" value="P:thymine catabolic process"/>
    <property type="evidence" value="ECO:0007669"/>
    <property type="project" value="TreeGrafter"/>
</dbReference>
<organism evidence="14">
    <name type="scientific">uncultured Desulfobacterium sp</name>
    <dbReference type="NCBI Taxonomy" id="201089"/>
    <lineage>
        <taxon>Bacteria</taxon>
        <taxon>Pseudomonadati</taxon>
        <taxon>Thermodesulfobacteriota</taxon>
        <taxon>Desulfobacteria</taxon>
        <taxon>Desulfobacterales</taxon>
        <taxon>Desulfobacteriaceae</taxon>
        <taxon>Desulfobacterium</taxon>
        <taxon>environmental samples</taxon>
    </lineage>
</organism>
<dbReference type="PANTHER" id="PTHR43073">
    <property type="entry name" value="DIHYDROPYRIMIDINE DEHYDROGENASE [NADP(+)]"/>
    <property type="match status" value="1"/>
</dbReference>
<dbReference type="Gene3D" id="3.30.70.20">
    <property type="match status" value="1"/>
</dbReference>
<feature type="domain" description="4Fe-4S ferredoxin-type" evidence="13">
    <location>
        <begin position="339"/>
        <end position="368"/>
    </location>
</feature>
<dbReference type="PROSITE" id="PS51379">
    <property type="entry name" value="4FE4S_FER_2"/>
    <property type="match status" value="2"/>
</dbReference>
<dbReference type="GO" id="GO:0050661">
    <property type="term" value="F:NADP binding"/>
    <property type="evidence" value="ECO:0007669"/>
    <property type="project" value="TreeGrafter"/>
</dbReference>
<evidence type="ECO:0000256" key="3">
    <source>
        <dbReference type="ARBA" id="ARBA00023002"/>
    </source>
</evidence>
<evidence type="ECO:0000256" key="5">
    <source>
        <dbReference type="ARBA" id="ARBA00023014"/>
    </source>
</evidence>
<name>A0A445N1A2_9BACT</name>
<accession>A0A445N1A2</accession>
<dbReference type="SUPFAM" id="SSF54862">
    <property type="entry name" value="4Fe-4S ferredoxins"/>
    <property type="match status" value="1"/>
</dbReference>
<dbReference type="Pfam" id="PF00037">
    <property type="entry name" value="Fer4"/>
    <property type="match status" value="2"/>
</dbReference>
<evidence type="ECO:0000256" key="10">
    <source>
        <dbReference type="ARBA" id="ARBA00049578"/>
    </source>
</evidence>
<evidence type="ECO:0000256" key="1">
    <source>
        <dbReference type="ARBA" id="ARBA00010804"/>
    </source>
</evidence>
<dbReference type="SUPFAM" id="SSF51395">
    <property type="entry name" value="FMN-linked oxidoreductases"/>
    <property type="match status" value="1"/>
</dbReference>
<dbReference type="EC" id="1.3.1.1" evidence="12"/>
<sequence>MAVLRTKMGSLELENPIIISSGHLTRTGEDIKRCDKYGGGAVIIKTGFLEKEYEKVVKPYAPGLFPDARAQFYSTGDGYVGICGLSPEPVEIWAKWFKDNIKEIKTTVIASLMAISVEGYINGAKMFQEAGAEALEICLGCPLPYLLPHPYAGGAGFNAAIVEEVCTEVRKAVDIPLGAKLTFNPLDASPLKIPQKVGLDFMTVAMVFPAAPGVKLDEIEPELSSSVMLTGSKAAKYANFVALLHLQDQYKDIHISSTGGTHGWKDIVEYIMYGASSVQVQTLFLQKGMGLIEELKRGISNYMDSKGFDSIEDMKGVILPKLLTYDDVLATYGETKGKIVVSADKEKCNGCGVCEEVCNWGAIKVIDDTVEIVKEKCEGCGLCVCSCPQEALWLEHTELIRKLKRG</sequence>
<feature type="domain" description="4Fe-4S ferredoxin-type" evidence="13">
    <location>
        <begin position="370"/>
        <end position="397"/>
    </location>
</feature>
<comment type="catalytic activity">
    <reaction evidence="9">
        <text>5,6-dihydrouracil + NAD(+) = uracil + NADH + H(+)</text>
        <dbReference type="Rhea" id="RHEA:20189"/>
        <dbReference type="ChEBI" id="CHEBI:15378"/>
        <dbReference type="ChEBI" id="CHEBI:15901"/>
        <dbReference type="ChEBI" id="CHEBI:17568"/>
        <dbReference type="ChEBI" id="CHEBI:57540"/>
        <dbReference type="ChEBI" id="CHEBI:57945"/>
        <dbReference type="EC" id="1.3.1.1"/>
    </reaction>
</comment>
<dbReference type="InterPro" id="IPR005720">
    <property type="entry name" value="Dihydroorotate_DH_cat"/>
</dbReference>
<evidence type="ECO:0000313" key="14">
    <source>
        <dbReference type="EMBL" id="SPD75452.1"/>
    </source>
</evidence>
<dbReference type="GO" id="GO:0005737">
    <property type="term" value="C:cytoplasm"/>
    <property type="evidence" value="ECO:0007669"/>
    <property type="project" value="InterPro"/>
</dbReference>
<comment type="subunit">
    <text evidence="11">Heterotetramer of 2 PreA and 2 PreT subunits.</text>
</comment>
<dbReference type="GO" id="GO:0006212">
    <property type="term" value="P:uracil catabolic process"/>
    <property type="evidence" value="ECO:0007669"/>
    <property type="project" value="TreeGrafter"/>
</dbReference>
<evidence type="ECO:0000256" key="4">
    <source>
        <dbReference type="ARBA" id="ARBA00023004"/>
    </source>
</evidence>
<dbReference type="GO" id="GO:0002058">
    <property type="term" value="F:uracil binding"/>
    <property type="evidence" value="ECO:0007669"/>
    <property type="project" value="TreeGrafter"/>
</dbReference>
<dbReference type="Pfam" id="PF01180">
    <property type="entry name" value="DHO_dh"/>
    <property type="match status" value="1"/>
</dbReference>
<comment type="function">
    <text evidence="10">Involved in pyrimidine base degradation. Catalyzes physiologically the reduction of uracil to 5,6-dihydrouracil (DHU) by using NADH as a specific cosubstrate. It also catalyzes the reverse reaction and the reduction of thymine to 5,6-dihydrothymine (DHT).</text>
</comment>
<comment type="catalytic activity">
    <reaction evidence="8">
        <text>5,6-dihydrothymine + NAD(+) = thymine + NADH + H(+)</text>
        <dbReference type="Rhea" id="RHEA:28791"/>
        <dbReference type="ChEBI" id="CHEBI:15378"/>
        <dbReference type="ChEBI" id="CHEBI:17821"/>
        <dbReference type="ChEBI" id="CHEBI:27468"/>
        <dbReference type="ChEBI" id="CHEBI:57540"/>
        <dbReference type="ChEBI" id="CHEBI:57945"/>
        <dbReference type="EC" id="1.3.1.1"/>
    </reaction>
</comment>
<dbReference type="GO" id="GO:0046872">
    <property type="term" value="F:metal ion binding"/>
    <property type="evidence" value="ECO:0007669"/>
    <property type="project" value="UniProtKB-KW"/>
</dbReference>
<dbReference type="AlphaFoldDB" id="A0A445N1A2"/>
<dbReference type="PANTHER" id="PTHR43073:SF2">
    <property type="entry name" value="DIHYDROPYRIMIDINE DEHYDROGENASE [NADP(+)]"/>
    <property type="match status" value="1"/>
</dbReference>
<dbReference type="InterPro" id="IPR017896">
    <property type="entry name" value="4Fe4S_Fe-S-bd"/>
</dbReference>
<keyword evidence="5" id="KW-0411">Iron-sulfur</keyword>
<proteinExistence type="inferred from homology"/>
<evidence type="ECO:0000256" key="2">
    <source>
        <dbReference type="ARBA" id="ARBA00022723"/>
    </source>
</evidence>
<gene>
    <name evidence="14" type="ORF">PITCH_A620006</name>
</gene>
<keyword evidence="3" id="KW-0560">Oxidoreductase</keyword>
<reference evidence="14" key="1">
    <citation type="submission" date="2018-01" db="EMBL/GenBank/DDBJ databases">
        <authorList>
            <person name="Regsiter A."/>
            <person name="William W."/>
        </authorList>
    </citation>
    <scope>NUCLEOTIDE SEQUENCE</scope>
    <source>
        <strain evidence="14">TRIP AH-1</strain>
    </source>
</reference>
<evidence type="ECO:0000256" key="12">
    <source>
        <dbReference type="ARBA" id="ARBA00049728"/>
    </source>
</evidence>
<evidence type="ECO:0000259" key="13">
    <source>
        <dbReference type="PROSITE" id="PS51379"/>
    </source>
</evidence>
<protein>
    <recommendedName>
        <fullName evidence="12">dihydrouracil dehydrogenase (NAD(+))</fullName>
        <ecNumber evidence="12">1.3.1.1</ecNumber>
    </recommendedName>
    <alternativeName>
        <fullName evidence="7">Dihydrothymine dehydrogenase</fullName>
    </alternativeName>
    <alternativeName>
        <fullName evidence="6">Dihydrouracil dehydrogenase</fullName>
    </alternativeName>
</protein>
<dbReference type="GO" id="GO:0051536">
    <property type="term" value="F:iron-sulfur cluster binding"/>
    <property type="evidence" value="ECO:0007669"/>
    <property type="project" value="UniProtKB-KW"/>
</dbReference>
<keyword evidence="2" id="KW-0479">Metal-binding</keyword>
<dbReference type="InterPro" id="IPR013785">
    <property type="entry name" value="Aldolase_TIM"/>
</dbReference>
<dbReference type="InterPro" id="IPR017900">
    <property type="entry name" value="4Fe4S_Fe_S_CS"/>
</dbReference>
<evidence type="ECO:0000256" key="7">
    <source>
        <dbReference type="ARBA" id="ARBA00032722"/>
    </source>
</evidence>
<evidence type="ECO:0000256" key="11">
    <source>
        <dbReference type="ARBA" id="ARBA00049714"/>
    </source>
</evidence>
<comment type="similarity">
    <text evidence="1">Belongs to the dihydropyrimidine dehydrogenase family.</text>
</comment>